<protein>
    <submittedName>
        <fullName evidence="2">Uncharacterized protein</fullName>
    </submittedName>
</protein>
<organism evidence="2 3">
    <name type="scientific">Gluconobacter cerinus</name>
    <dbReference type="NCBI Taxonomy" id="38307"/>
    <lineage>
        <taxon>Bacteria</taxon>
        <taxon>Pseudomonadati</taxon>
        <taxon>Pseudomonadota</taxon>
        <taxon>Alphaproteobacteria</taxon>
        <taxon>Acetobacterales</taxon>
        <taxon>Acetobacteraceae</taxon>
        <taxon>Gluconobacter</taxon>
    </lineage>
</organism>
<comment type="caution">
    <text evidence="2">The sequence shown here is derived from an EMBL/GenBank/DDBJ whole genome shotgun (WGS) entry which is preliminary data.</text>
</comment>
<reference evidence="3" key="1">
    <citation type="journal article" date="2019" name="Int. J. Syst. Evol. Microbiol.">
        <title>The Global Catalogue of Microorganisms (GCM) 10K type strain sequencing project: providing services to taxonomists for standard genome sequencing and annotation.</title>
        <authorList>
            <consortium name="The Broad Institute Genomics Platform"/>
            <consortium name="The Broad Institute Genome Sequencing Center for Infectious Disease"/>
            <person name="Wu L."/>
            <person name="Ma J."/>
        </authorList>
    </citation>
    <scope>NUCLEOTIDE SEQUENCE [LARGE SCALE GENOMIC DNA]</scope>
    <source>
        <strain evidence="3">NBRC 3267</strain>
    </source>
</reference>
<keyword evidence="1" id="KW-1133">Transmembrane helix</keyword>
<evidence type="ECO:0000313" key="3">
    <source>
        <dbReference type="Proteomes" id="UP001156614"/>
    </source>
</evidence>
<gene>
    <name evidence="2" type="ORF">GCM10007867_03390</name>
</gene>
<feature type="transmembrane region" description="Helical" evidence="1">
    <location>
        <begin position="73"/>
        <end position="106"/>
    </location>
</feature>
<evidence type="ECO:0000313" key="2">
    <source>
        <dbReference type="EMBL" id="GLQ61494.1"/>
    </source>
</evidence>
<keyword evidence="3" id="KW-1185">Reference proteome</keyword>
<evidence type="ECO:0000256" key="1">
    <source>
        <dbReference type="SAM" id="Phobius"/>
    </source>
</evidence>
<keyword evidence="1" id="KW-0812">Transmembrane</keyword>
<name>A0AAV5NC06_9PROT</name>
<dbReference type="AlphaFoldDB" id="A0AAV5NC06"/>
<dbReference type="EMBL" id="BSNU01000001">
    <property type="protein sequence ID" value="GLQ61494.1"/>
    <property type="molecule type" value="Genomic_DNA"/>
</dbReference>
<keyword evidence="1" id="KW-0472">Membrane</keyword>
<dbReference type="Proteomes" id="UP001156614">
    <property type="component" value="Unassembled WGS sequence"/>
</dbReference>
<feature type="transmembrane region" description="Helical" evidence="1">
    <location>
        <begin position="39"/>
        <end position="61"/>
    </location>
</feature>
<sequence length="160" mass="15813">MSATLSDEEISNIKETAGAEVKSILDKLEKDYPGVTEGLATAVGAGIGGAGSLAALSALGYSGLSAAGITSGLATAGAVVGGGMVAGIGVLAAPVAVLGVIGYGVAKRYKSAKLAAALGQAIGRLYDIQSRLIANAEFFKEEIASIKAVIDTLSRKKASE</sequence>
<proteinExistence type="predicted"/>
<accession>A0AAV5NC06</accession>